<comment type="caution">
    <text evidence="2">The sequence shown here is derived from an EMBL/GenBank/DDBJ whole genome shotgun (WGS) entry which is preliminary data.</text>
</comment>
<evidence type="ECO:0000259" key="1">
    <source>
        <dbReference type="PROSITE" id="PS50263"/>
    </source>
</evidence>
<reference evidence="2" key="1">
    <citation type="journal article" date="2014" name="Front. Microbiol.">
        <title>High frequency of phylogenetically diverse reductive dehalogenase-homologous genes in deep subseafloor sedimentary metagenomes.</title>
        <authorList>
            <person name="Kawai M."/>
            <person name="Futagami T."/>
            <person name="Toyoda A."/>
            <person name="Takaki Y."/>
            <person name="Nishi S."/>
            <person name="Hori S."/>
            <person name="Arai W."/>
            <person name="Tsubouchi T."/>
            <person name="Morono Y."/>
            <person name="Uchiyama I."/>
            <person name="Ito T."/>
            <person name="Fujiyama A."/>
            <person name="Inagaki F."/>
            <person name="Takami H."/>
        </authorList>
    </citation>
    <scope>NUCLEOTIDE SEQUENCE</scope>
    <source>
        <strain evidence="2">Expedition CK06-06</strain>
    </source>
</reference>
<feature type="domain" description="CN hydrolase" evidence="1">
    <location>
        <begin position="1"/>
        <end position="50"/>
    </location>
</feature>
<protein>
    <recommendedName>
        <fullName evidence="1">CN hydrolase domain-containing protein</fullName>
    </recommendedName>
</protein>
<dbReference type="AlphaFoldDB" id="X0SKI6"/>
<name>X0SKI6_9ZZZZ</name>
<accession>X0SKI6</accession>
<evidence type="ECO:0000313" key="2">
    <source>
        <dbReference type="EMBL" id="GAF76397.1"/>
    </source>
</evidence>
<dbReference type="Gene3D" id="3.60.110.10">
    <property type="entry name" value="Carbon-nitrogen hydrolase"/>
    <property type="match status" value="1"/>
</dbReference>
<dbReference type="InterPro" id="IPR003010">
    <property type="entry name" value="C-N_Hydrolase"/>
</dbReference>
<organism evidence="2">
    <name type="scientific">marine sediment metagenome</name>
    <dbReference type="NCBI Taxonomy" id="412755"/>
    <lineage>
        <taxon>unclassified sequences</taxon>
        <taxon>metagenomes</taxon>
        <taxon>ecological metagenomes</taxon>
    </lineage>
</organism>
<proteinExistence type="predicted"/>
<dbReference type="PROSITE" id="PS50263">
    <property type="entry name" value="CN_HYDROLASE"/>
    <property type="match status" value="1"/>
</dbReference>
<sequence>MKVGYVQTSPIINEITKNFEQVESLLGNTKADLVILPELFATGYTFISKE</sequence>
<feature type="non-terminal residue" evidence="2">
    <location>
        <position position="50"/>
    </location>
</feature>
<gene>
    <name evidence="2" type="ORF">S01H1_13506</name>
</gene>
<dbReference type="SUPFAM" id="SSF56317">
    <property type="entry name" value="Carbon-nitrogen hydrolase"/>
    <property type="match status" value="1"/>
</dbReference>
<dbReference type="EMBL" id="BARS01006972">
    <property type="protein sequence ID" value="GAF76397.1"/>
    <property type="molecule type" value="Genomic_DNA"/>
</dbReference>
<dbReference type="InterPro" id="IPR036526">
    <property type="entry name" value="C-N_Hydrolase_sf"/>
</dbReference>